<dbReference type="GO" id="GO:0005829">
    <property type="term" value="C:cytosol"/>
    <property type="evidence" value="ECO:0007669"/>
    <property type="project" value="TreeGrafter"/>
</dbReference>
<dbReference type="RefSeq" id="WP_020194159.1">
    <property type="nucleotide sequence ID" value="NZ_BAOH01000004.1"/>
</dbReference>
<evidence type="ECO:0000256" key="1">
    <source>
        <dbReference type="ARBA" id="ARBA00010552"/>
    </source>
</evidence>
<feature type="compositionally biased region" description="Polar residues" evidence="2">
    <location>
        <begin position="9"/>
        <end position="20"/>
    </location>
</feature>
<dbReference type="PANTHER" id="PTHR11803">
    <property type="entry name" value="2-IMINOBUTANOATE/2-IMINOPROPANOATE DEAMINASE RIDA"/>
    <property type="match status" value="1"/>
</dbReference>
<comment type="caution">
    <text evidence="3">The sequence shown here is derived from an EMBL/GenBank/DDBJ whole genome shotgun (WGS) entry which is preliminary data.</text>
</comment>
<dbReference type="GO" id="GO:0019239">
    <property type="term" value="F:deaminase activity"/>
    <property type="evidence" value="ECO:0007669"/>
    <property type="project" value="TreeGrafter"/>
</dbReference>
<reference evidence="3 4" key="1">
    <citation type="submission" date="2014-07" db="EMBL/GenBank/DDBJ databases">
        <title>Unique and conserved regions in Vibrio harveyi and related species in comparison with the shrimp pathogen Vibrio harveyi CAIM 1792.</title>
        <authorList>
            <person name="Espinoza-Valles I."/>
            <person name="Vora G."/>
            <person name="Leekitcharoenphon P."/>
            <person name="Ussery D."/>
            <person name="Hoj L."/>
            <person name="Gomez-Gil B."/>
        </authorList>
    </citation>
    <scope>NUCLEOTIDE SEQUENCE [LARGE SCALE GENOMIC DNA]</scope>
    <source>
        <strain evidence="4">CAIM 1854 / LMG 25443</strain>
    </source>
</reference>
<protein>
    <submittedName>
        <fullName evidence="3">Endoribonuclease L-PSP</fullName>
    </submittedName>
</protein>
<dbReference type="PATRIC" id="fig|1229493.5.peg.1917"/>
<organism evidence="3 4">
    <name type="scientific">Vibrio owensii CAIM 1854 = LMG 25443</name>
    <dbReference type="NCBI Taxonomy" id="1229493"/>
    <lineage>
        <taxon>Bacteria</taxon>
        <taxon>Pseudomonadati</taxon>
        <taxon>Pseudomonadota</taxon>
        <taxon>Gammaproteobacteria</taxon>
        <taxon>Vibrionales</taxon>
        <taxon>Vibrionaceae</taxon>
        <taxon>Vibrio</taxon>
    </lineage>
</organism>
<accession>A0A0C1Z688</accession>
<dbReference type="AlphaFoldDB" id="A0A0C1Z688"/>
<evidence type="ECO:0000256" key="2">
    <source>
        <dbReference type="SAM" id="MobiDB-lite"/>
    </source>
</evidence>
<dbReference type="Pfam" id="PF01042">
    <property type="entry name" value="Ribonuc_L-PSP"/>
    <property type="match status" value="3"/>
</dbReference>
<gene>
    <name evidence="3" type="ORF">H735_13885</name>
</gene>
<dbReference type="Proteomes" id="UP000031586">
    <property type="component" value="Unassembled WGS sequence"/>
</dbReference>
<evidence type="ECO:0000313" key="3">
    <source>
        <dbReference type="EMBL" id="KIF52505.1"/>
    </source>
</evidence>
<dbReference type="SUPFAM" id="SSF55298">
    <property type="entry name" value="YjgF-like"/>
    <property type="match status" value="3"/>
</dbReference>
<proteinExistence type="inferred from homology"/>
<dbReference type="EMBL" id="JPRD01000021">
    <property type="protein sequence ID" value="KIF52505.1"/>
    <property type="molecule type" value="Genomic_DNA"/>
</dbReference>
<evidence type="ECO:0000313" key="4">
    <source>
        <dbReference type="Proteomes" id="UP000031586"/>
    </source>
</evidence>
<comment type="similarity">
    <text evidence="1">Belongs to the RutC family.</text>
</comment>
<dbReference type="Gene3D" id="3.30.1330.40">
    <property type="entry name" value="RutC-like"/>
    <property type="match status" value="3"/>
</dbReference>
<sequence>MHGEIIKVSRNTENAPINDGSTQSVAFSHYNNISAQLPIDPESQKLVEGGIKEQTKQCLSNIRSIVDSIEHSLNDVVKITIYLKSMIDLDAVDEVYKQYFISHLPTRSVIAVAALPLEGALVQIDALISNGEGTHPQEPCELIKLVRNTAKAPASLLSSQSVAFSHYNHISAQLPIEPETGNIAEGGIKAQTRQCLKNIKSILNSIDVPFDDIVKLNIHLRSLDDAFAVNQVYSTFFPDSAIARSVAYVPARTVIKAEGLPMDALVQIDATVSHGDGTPPQAVEDRHGIVIRAHNTEAAPISKFSTQTVAFSHYNNVSAQLPIHPSSGEVITNDIGEQTMQCLDNIKAIIKSVHHVMDDIVKLNIQLKDISDLQVVEDILASYFDKELPSRTIIGVSEIFMDASIQIDAIVSNGEGSFPKEELSY</sequence>
<feature type="region of interest" description="Disordered" evidence="2">
    <location>
        <begin position="1"/>
        <end position="20"/>
    </location>
</feature>
<dbReference type="InterPro" id="IPR035959">
    <property type="entry name" value="RutC-like_sf"/>
</dbReference>
<dbReference type="CDD" id="cd00448">
    <property type="entry name" value="YjgF_YER057c_UK114_family"/>
    <property type="match status" value="3"/>
</dbReference>
<dbReference type="PANTHER" id="PTHR11803:SF58">
    <property type="entry name" value="PROTEIN HMF1-RELATED"/>
    <property type="match status" value="1"/>
</dbReference>
<dbReference type="InterPro" id="IPR006175">
    <property type="entry name" value="YjgF/YER057c/UK114"/>
</dbReference>
<name>A0A0C1Z688_9VIBR</name>